<dbReference type="Proteomes" id="UP001164746">
    <property type="component" value="Chromosome 11"/>
</dbReference>
<sequence>GVQKSGPGSHAVAEGGHGGDAHVQRPPDEAVLPLLVSNALSGIHMFGKSQYRKLSSFFLSRKRRELTDCRIWNTTNARSHIAFASTDRTSVNSFNVAAETKSGKYKNTYSPRSGRESGNLSRKKARTASGVSSVLKISKGMKRVHLQISLSDRRYLVCFAVRNGPARSVQIVYHTGVHGYPRGYHDVLQSDPSKRLSPARGQRQIDASAAHHLHIPDVLSHFVGPAVSEDKAPLDRPKQNGTTKTSNPSDSKQISSTDSNANRADSQTNNPVPRSVAFTLDLDGKETNNALLGPPPPRLKRLDPLNVPKLTANELAEKQRLADEKRESVKKLNDLDQELDIEVEKDEDYNADEVDSWLDGDNNNNNNDSLHSADSDEKIYNGRSSPQKQIKSEKRGLNRGISANTIDSFDNAYNRKQPGASQNAEIKDDFFDT</sequence>
<accession>A0ABY7F8J6</accession>
<dbReference type="EMBL" id="CP111022">
    <property type="protein sequence ID" value="WAR18508.1"/>
    <property type="molecule type" value="Genomic_DNA"/>
</dbReference>
<feature type="compositionally biased region" description="Basic and acidic residues" evidence="1">
    <location>
        <begin position="371"/>
        <end position="380"/>
    </location>
</feature>
<feature type="region of interest" description="Disordered" evidence="1">
    <location>
        <begin position="228"/>
        <end position="274"/>
    </location>
</feature>
<feature type="compositionally biased region" description="Polar residues" evidence="1">
    <location>
        <begin position="239"/>
        <end position="272"/>
    </location>
</feature>
<feature type="region of interest" description="Disordered" evidence="1">
    <location>
        <begin position="1"/>
        <end position="25"/>
    </location>
</feature>
<feature type="compositionally biased region" description="Low complexity" evidence="1">
    <location>
        <begin position="359"/>
        <end position="370"/>
    </location>
</feature>
<feature type="compositionally biased region" description="Polar residues" evidence="1">
    <location>
        <begin position="105"/>
        <end position="120"/>
    </location>
</feature>
<feature type="compositionally biased region" description="Basic and acidic residues" evidence="1">
    <location>
        <begin position="228"/>
        <end position="238"/>
    </location>
</feature>
<evidence type="ECO:0000256" key="1">
    <source>
        <dbReference type="SAM" id="MobiDB-lite"/>
    </source>
</evidence>
<organism evidence="2 3">
    <name type="scientific">Mya arenaria</name>
    <name type="common">Soft-shell clam</name>
    <dbReference type="NCBI Taxonomy" id="6604"/>
    <lineage>
        <taxon>Eukaryota</taxon>
        <taxon>Metazoa</taxon>
        <taxon>Spiralia</taxon>
        <taxon>Lophotrochozoa</taxon>
        <taxon>Mollusca</taxon>
        <taxon>Bivalvia</taxon>
        <taxon>Autobranchia</taxon>
        <taxon>Heteroconchia</taxon>
        <taxon>Euheterodonta</taxon>
        <taxon>Imparidentia</taxon>
        <taxon>Neoheterodontei</taxon>
        <taxon>Myida</taxon>
        <taxon>Myoidea</taxon>
        <taxon>Myidae</taxon>
        <taxon>Mya</taxon>
    </lineage>
</organism>
<reference evidence="2" key="1">
    <citation type="submission" date="2022-11" db="EMBL/GenBank/DDBJ databases">
        <title>Centuries of genome instability and evolution in soft-shell clam transmissible cancer (bioRxiv).</title>
        <authorList>
            <person name="Hart S.F.M."/>
            <person name="Yonemitsu M.A."/>
            <person name="Giersch R.M."/>
            <person name="Beal B.F."/>
            <person name="Arriagada G."/>
            <person name="Davis B.W."/>
            <person name="Ostrander E.A."/>
            <person name="Goff S.P."/>
            <person name="Metzger M.J."/>
        </authorList>
    </citation>
    <scope>NUCLEOTIDE SEQUENCE</scope>
    <source>
        <strain evidence="2">MELC-2E11</strain>
        <tissue evidence="2">Siphon/mantle</tissue>
    </source>
</reference>
<keyword evidence="3" id="KW-1185">Reference proteome</keyword>
<evidence type="ECO:0000313" key="3">
    <source>
        <dbReference type="Proteomes" id="UP001164746"/>
    </source>
</evidence>
<gene>
    <name evidence="2" type="ORF">MAR_000346</name>
</gene>
<evidence type="ECO:0000313" key="2">
    <source>
        <dbReference type="EMBL" id="WAR18508.1"/>
    </source>
</evidence>
<feature type="region of interest" description="Disordered" evidence="1">
    <location>
        <begin position="353"/>
        <end position="433"/>
    </location>
</feature>
<name>A0ABY7F8J6_MYAAR</name>
<protein>
    <submittedName>
        <fullName evidence="2">Uncharacterized protein</fullName>
    </submittedName>
</protein>
<feature type="non-terminal residue" evidence="2">
    <location>
        <position position="1"/>
    </location>
</feature>
<feature type="region of interest" description="Disordered" evidence="1">
    <location>
        <begin position="104"/>
        <end position="127"/>
    </location>
</feature>
<feature type="region of interest" description="Disordered" evidence="1">
    <location>
        <begin position="286"/>
        <end position="305"/>
    </location>
</feature>
<feature type="region of interest" description="Disordered" evidence="1">
    <location>
        <begin position="184"/>
        <end position="204"/>
    </location>
</feature>
<proteinExistence type="predicted"/>